<dbReference type="AlphaFoldDB" id="V8QPG3"/>
<evidence type="ECO:0008006" key="3">
    <source>
        <dbReference type="Google" id="ProtNLM"/>
    </source>
</evidence>
<dbReference type="STRING" id="1424334.W822_18250"/>
<dbReference type="PIRSF" id="PIRSF018634">
    <property type="entry name" value="UCP018634"/>
    <property type="match status" value="1"/>
</dbReference>
<dbReference type="RefSeq" id="WP_024006582.1">
    <property type="nucleotide sequence ID" value="NZ_KI650981.1"/>
</dbReference>
<dbReference type="InterPro" id="IPR009387">
    <property type="entry name" value="HigB-2"/>
</dbReference>
<evidence type="ECO:0000313" key="1">
    <source>
        <dbReference type="EMBL" id="ETF01205.1"/>
    </source>
</evidence>
<sequence>MKVLKRREFAKRQVRENLADATLCWAVMEMEHGLVDADLGGCLYKKRVPRVGSDKRGGYRTLVSVRTGNRYIFLHGFVKSELSNITLKEQQALRYAGKIFLALSENELALALQTDVLQELDCDWKNH</sequence>
<dbReference type="Proteomes" id="UP000018733">
    <property type="component" value="Unassembled WGS sequence"/>
</dbReference>
<dbReference type="HOGENOM" id="CLU_132631_1_0_4"/>
<accession>V8QPG3</accession>
<name>V8QPG3_9BURK</name>
<proteinExistence type="predicted"/>
<gene>
    <name evidence="1" type="ORF">W822_18250</name>
</gene>
<organism evidence="1 2">
    <name type="scientific">Advenella kashmirensis W13003</name>
    <dbReference type="NCBI Taxonomy" id="1424334"/>
    <lineage>
        <taxon>Bacteria</taxon>
        <taxon>Pseudomonadati</taxon>
        <taxon>Pseudomonadota</taxon>
        <taxon>Betaproteobacteria</taxon>
        <taxon>Burkholderiales</taxon>
        <taxon>Alcaligenaceae</taxon>
    </lineage>
</organism>
<keyword evidence="2" id="KW-1185">Reference proteome</keyword>
<comment type="caution">
    <text evidence="1">The sequence shown here is derived from an EMBL/GenBank/DDBJ whole genome shotgun (WGS) entry which is preliminary data.</text>
</comment>
<evidence type="ECO:0000313" key="2">
    <source>
        <dbReference type="Proteomes" id="UP000018733"/>
    </source>
</evidence>
<reference evidence="1 2" key="1">
    <citation type="journal article" date="2014" name="Genome Announc.">
        <title>Draft Genome Sequence of Advenella kashmirensis Strain W13003, a Polycyclic Aromatic Hydrocarbon-Degrading Bacterium.</title>
        <authorList>
            <person name="Wang X."/>
            <person name="Jin D."/>
            <person name="Zhou L."/>
            <person name="Wu L."/>
            <person name="An W."/>
            <person name="Zhao L."/>
        </authorList>
    </citation>
    <scope>NUCLEOTIDE SEQUENCE [LARGE SCALE GENOMIC DNA]</scope>
    <source>
        <strain evidence="1 2">W13003</strain>
    </source>
</reference>
<dbReference type="EMBL" id="AYXT01000012">
    <property type="protein sequence ID" value="ETF01205.1"/>
    <property type="molecule type" value="Genomic_DNA"/>
</dbReference>
<protein>
    <recommendedName>
        <fullName evidence="3">Type II toxin-antitoxin system RelE/ParE family toxin</fullName>
    </recommendedName>
</protein>
<dbReference type="OrthoDB" id="8607264at2"/>
<dbReference type="eggNOG" id="COG4737">
    <property type="taxonomic scope" value="Bacteria"/>
</dbReference>
<dbReference type="Pfam" id="PF06296">
    <property type="entry name" value="RelE"/>
    <property type="match status" value="1"/>
</dbReference>